<evidence type="ECO:0000256" key="1">
    <source>
        <dbReference type="SAM" id="Phobius"/>
    </source>
</evidence>
<dbReference type="InterPro" id="IPR022051">
    <property type="entry name" value="DUF3611"/>
</dbReference>
<feature type="transmembrane region" description="Helical" evidence="1">
    <location>
        <begin position="21"/>
        <end position="43"/>
    </location>
</feature>
<dbReference type="eggNOG" id="COG3038">
    <property type="taxonomic scope" value="Bacteria"/>
</dbReference>
<evidence type="ECO:0000313" key="3">
    <source>
        <dbReference type="Proteomes" id="UP000010472"/>
    </source>
</evidence>
<protein>
    <recommendedName>
        <fullName evidence="4">DUF3611 family protein</fullName>
    </recommendedName>
</protein>
<dbReference type="Proteomes" id="UP000010472">
    <property type="component" value="Chromosome"/>
</dbReference>
<feature type="transmembrane region" description="Helical" evidence="1">
    <location>
        <begin position="104"/>
        <end position="126"/>
    </location>
</feature>
<dbReference type="PANTHER" id="PTHR34548">
    <property type="entry name" value="PROTEIN TIC 21, CHLOROPLASTIC"/>
    <property type="match status" value="1"/>
</dbReference>
<proteinExistence type="predicted"/>
<dbReference type="PATRIC" id="fig|1173022.3.peg.223"/>
<evidence type="ECO:0008006" key="4">
    <source>
        <dbReference type="Google" id="ProtNLM"/>
    </source>
</evidence>
<reference evidence="2 3" key="1">
    <citation type="submission" date="2012-06" db="EMBL/GenBank/DDBJ databases">
        <title>Finished chromosome of genome of Crinalium epipsammum PCC 9333.</title>
        <authorList>
            <consortium name="US DOE Joint Genome Institute"/>
            <person name="Gugger M."/>
            <person name="Coursin T."/>
            <person name="Rippka R."/>
            <person name="Tandeau De Marsac N."/>
            <person name="Huntemann M."/>
            <person name="Wei C.-L."/>
            <person name="Han J."/>
            <person name="Detter J.C."/>
            <person name="Han C."/>
            <person name="Tapia R."/>
            <person name="Davenport K."/>
            <person name="Daligault H."/>
            <person name="Erkkila T."/>
            <person name="Gu W."/>
            <person name="Munk A.C.C."/>
            <person name="Teshima H."/>
            <person name="Xu Y."/>
            <person name="Chain P."/>
            <person name="Chen A."/>
            <person name="Krypides N."/>
            <person name="Mavromatis K."/>
            <person name="Markowitz V."/>
            <person name="Szeto E."/>
            <person name="Ivanova N."/>
            <person name="Mikhailova N."/>
            <person name="Ovchinnikova G."/>
            <person name="Pagani I."/>
            <person name="Pati A."/>
            <person name="Goodwin L."/>
            <person name="Peters L."/>
            <person name="Pitluck S."/>
            <person name="Woyke T."/>
            <person name="Kerfeld C."/>
        </authorList>
    </citation>
    <scope>NUCLEOTIDE SEQUENCE [LARGE SCALE GENOMIC DNA]</scope>
    <source>
        <strain evidence="2 3">PCC 9333</strain>
    </source>
</reference>
<dbReference type="EMBL" id="CP003620">
    <property type="protein sequence ID" value="AFZ11204.1"/>
    <property type="molecule type" value="Genomic_DNA"/>
</dbReference>
<dbReference type="STRING" id="1173022.Cri9333_0206"/>
<dbReference type="OrthoDB" id="5766633at2"/>
<evidence type="ECO:0000313" key="2">
    <source>
        <dbReference type="EMBL" id="AFZ11204.1"/>
    </source>
</evidence>
<feature type="transmembrane region" description="Helical" evidence="1">
    <location>
        <begin position="158"/>
        <end position="182"/>
    </location>
</feature>
<dbReference type="HOGENOM" id="CLU_083138_1_1_3"/>
<gene>
    <name evidence="2" type="ORF">Cri9333_0206</name>
</gene>
<keyword evidence="1" id="KW-1133">Transmembrane helix</keyword>
<accession>K9VUG2</accession>
<keyword evidence="3" id="KW-1185">Reference proteome</keyword>
<name>K9VUG2_9CYAN</name>
<organism evidence="2 3">
    <name type="scientific">Crinalium epipsammum PCC 9333</name>
    <dbReference type="NCBI Taxonomy" id="1173022"/>
    <lineage>
        <taxon>Bacteria</taxon>
        <taxon>Bacillati</taxon>
        <taxon>Cyanobacteriota</taxon>
        <taxon>Cyanophyceae</taxon>
        <taxon>Gomontiellales</taxon>
        <taxon>Gomontiellaceae</taxon>
        <taxon>Crinalium</taxon>
    </lineage>
</organism>
<dbReference type="AlphaFoldDB" id="K9VUG2"/>
<feature type="transmembrane region" description="Helical" evidence="1">
    <location>
        <begin position="55"/>
        <end position="75"/>
    </location>
</feature>
<dbReference type="KEGG" id="cep:Cri9333_0206"/>
<dbReference type="RefSeq" id="WP_015201348.1">
    <property type="nucleotide sequence ID" value="NC_019753.1"/>
</dbReference>
<keyword evidence="1" id="KW-0812">Transmembrane</keyword>
<dbReference type="Pfam" id="PF12263">
    <property type="entry name" value="DUF3611"/>
    <property type="match status" value="1"/>
</dbReference>
<dbReference type="PANTHER" id="PTHR34548:SF2">
    <property type="entry name" value="PROTEIN TIC 21, CHLOROPLASTIC"/>
    <property type="match status" value="1"/>
</dbReference>
<keyword evidence="1" id="KW-0472">Membrane</keyword>
<sequence length="188" mass="20230">MPDTSIPLALRRIAFNLRITGWIGFWAQLVLGVVSSLIFLFAIPSASGGAARNAGTGGSLFFAVCGLLVLYYSVYQAFRYTRIARQLEDPNPNLRPKKADTIKVLRFGLIVSLVGMLLSVLGAEAITGTLLGKSLSQAQGVAIYNPEALSKIIQPLDIFVVLANTHTITAHFAGIAISIWLLNTISKQ</sequence>